<evidence type="ECO:0000313" key="2">
    <source>
        <dbReference type="Proteomes" id="UP000030944"/>
    </source>
</evidence>
<reference evidence="1 2" key="1">
    <citation type="journal article" date="2015" name="Proc. Natl. Acad. Sci. U.S.A.">
        <title>Genomic and proteomic characterization of "Candidatus Nitrosopelagicus brevis": An ammonia-oxidizing archaeon from the open ocean.</title>
        <authorList>
            <person name="Santoro A.E."/>
            <person name="Dupont C.L."/>
            <person name="Richter R.A."/>
            <person name="Craig M.T."/>
            <person name="Carini P."/>
            <person name="McIlvin M.R."/>
            <person name="Yang Y."/>
            <person name="Orsi W.D."/>
            <person name="Moran D.M."/>
            <person name="Saito M.A."/>
        </authorList>
    </citation>
    <scope>NUCLEOTIDE SEQUENCE [LARGE SCALE GENOMIC DNA]</scope>
    <source>
        <strain evidence="2">V2</strain>
    </source>
</reference>
<protein>
    <submittedName>
        <fullName evidence="1">Uncharacterized protein</fullName>
    </submittedName>
</protein>
<dbReference type="Proteomes" id="UP000030944">
    <property type="component" value="Chromosome"/>
</dbReference>
<dbReference type="HOGENOM" id="CLU_3178396_0_0_2"/>
<evidence type="ECO:0000313" key="1">
    <source>
        <dbReference type="EMBL" id="AJA92760.1"/>
    </source>
</evidence>
<gene>
    <name evidence="1" type="ORF">T478_1122</name>
</gene>
<sequence>MYGPLLSKNNSEFSSKVIKFTITKEKRPPNSNVKNKKFLIYVIIFD</sequence>
<proteinExistence type="predicted"/>
<name>A0A0A7V7W1_9ARCH</name>
<dbReference type="KEGG" id="nbv:T478_1122"/>
<accession>A0A0A7V7W1</accession>
<dbReference type="AlphaFoldDB" id="A0A0A7V7W1"/>
<organism evidence="1 2">
    <name type="scientific">Candidatus Nitrosopelagicus brevis</name>
    <dbReference type="NCBI Taxonomy" id="1410606"/>
    <lineage>
        <taxon>Archaea</taxon>
        <taxon>Nitrososphaerota</taxon>
    </lineage>
</organism>
<dbReference type="EMBL" id="CP007026">
    <property type="protein sequence ID" value="AJA92760.1"/>
    <property type="molecule type" value="Genomic_DNA"/>
</dbReference>